<dbReference type="PANTHER" id="PTHR43806">
    <property type="entry name" value="PEPTIDASE S8"/>
    <property type="match status" value="1"/>
</dbReference>
<keyword evidence="4 5" id="KW-0720">Serine protease</keyword>
<evidence type="ECO:0000256" key="2">
    <source>
        <dbReference type="ARBA" id="ARBA00022670"/>
    </source>
</evidence>
<keyword evidence="8" id="KW-0732">Signal</keyword>
<feature type="chain" id="PRO_5040740628" evidence="8">
    <location>
        <begin position="30"/>
        <end position="466"/>
    </location>
</feature>
<keyword evidence="11" id="KW-1185">Reference proteome</keyword>
<feature type="domain" description="Peptidase S8/S53" evidence="9">
    <location>
        <begin position="103"/>
        <end position="358"/>
    </location>
</feature>
<feature type="region of interest" description="Disordered" evidence="6">
    <location>
        <begin position="431"/>
        <end position="466"/>
    </location>
</feature>
<evidence type="ECO:0000256" key="3">
    <source>
        <dbReference type="ARBA" id="ARBA00022801"/>
    </source>
</evidence>
<comment type="similarity">
    <text evidence="1 5">Belongs to the peptidase S8 family.</text>
</comment>
<dbReference type="PANTHER" id="PTHR43806:SF11">
    <property type="entry name" value="CEREVISIN-RELATED"/>
    <property type="match status" value="1"/>
</dbReference>
<dbReference type="PRINTS" id="PR00723">
    <property type="entry name" value="SUBTILISIN"/>
</dbReference>
<feature type="active site" description="Charge relay system" evidence="5">
    <location>
        <position position="146"/>
    </location>
</feature>
<evidence type="ECO:0000256" key="4">
    <source>
        <dbReference type="ARBA" id="ARBA00022825"/>
    </source>
</evidence>
<comment type="caution">
    <text evidence="10">The sequence shown here is derived from an EMBL/GenBank/DDBJ whole genome shotgun (WGS) entry which is preliminary data.</text>
</comment>
<keyword evidence="7" id="KW-1133">Transmembrane helix</keyword>
<dbReference type="PROSITE" id="PS51892">
    <property type="entry name" value="SUBTILASE"/>
    <property type="match status" value="1"/>
</dbReference>
<evidence type="ECO:0000259" key="9">
    <source>
        <dbReference type="Pfam" id="PF00082"/>
    </source>
</evidence>
<dbReference type="InterPro" id="IPR022398">
    <property type="entry name" value="Peptidase_S8_His-AS"/>
</dbReference>
<keyword evidence="7" id="KW-0812">Transmembrane</keyword>
<dbReference type="RefSeq" id="WP_231438922.1">
    <property type="nucleotide sequence ID" value="NZ_JAJOMB010000002.1"/>
</dbReference>
<feature type="transmembrane region" description="Helical" evidence="7">
    <location>
        <begin position="406"/>
        <end position="427"/>
    </location>
</feature>
<evidence type="ECO:0000256" key="7">
    <source>
        <dbReference type="SAM" id="Phobius"/>
    </source>
</evidence>
<dbReference type="AlphaFoldDB" id="A0A9X1NBG7"/>
<evidence type="ECO:0000313" key="11">
    <source>
        <dbReference type="Proteomes" id="UP001138997"/>
    </source>
</evidence>
<gene>
    <name evidence="10" type="ORF">LR394_03745</name>
</gene>
<dbReference type="GO" id="GO:0006508">
    <property type="term" value="P:proteolysis"/>
    <property type="evidence" value="ECO:0007669"/>
    <property type="project" value="UniProtKB-KW"/>
</dbReference>
<dbReference type="EMBL" id="JAJOMB010000002">
    <property type="protein sequence ID" value="MCD5309993.1"/>
    <property type="molecule type" value="Genomic_DNA"/>
</dbReference>
<evidence type="ECO:0000313" key="10">
    <source>
        <dbReference type="EMBL" id="MCD5309993.1"/>
    </source>
</evidence>
<dbReference type="PROSITE" id="PS00136">
    <property type="entry name" value="SUBTILASE_ASP"/>
    <property type="match status" value="1"/>
</dbReference>
<protein>
    <submittedName>
        <fullName evidence="10">S8 family serine peptidase</fullName>
    </submittedName>
</protein>
<evidence type="ECO:0000256" key="5">
    <source>
        <dbReference type="PROSITE-ProRule" id="PRU01240"/>
    </source>
</evidence>
<organism evidence="10 11">
    <name type="scientific">Kineosporia babensis</name>
    <dbReference type="NCBI Taxonomy" id="499548"/>
    <lineage>
        <taxon>Bacteria</taxon>
        <taxon>Bacillati</taxon>
        <taxon>Actinomycetota</taxon>
        <taxon>Actinomycetes</taxon>
        <taxon>Kineosporiales</taxon>
        <taxon>Kineosporiaceae</taxon>
        <taxon>Kineosporia</taxon>
    </lineage>
</organism>
<feature type="active site" description="Charge relay system" evidence="5">
    <location>
        <position position="112"/>
    </location>
</feature>
<name>A0A9X1NBG7_9ACTN</name>
<feature type="compositionally biased region" description="Basic and acidic residues" evidence="6">
    <location>
        <begin position="35"/>
        <end position="47"/>
    </location>
</feature>
<keyword evidence="7" id="KW-0472">Membrane</keyword>
<dbReference type="Proteomes" id="UP001138997">
    <property type="component" value="Unassembled WGS sequence"/>
</dbReference>
<evidence type="ECO:0000256" key="6">
    <source>
        <dbReference type="SAM" id="MobiDB-lite"/>
    </source>
</evidence>
<dbReference type="Gene3D" id="3.40.50.200">
    <property type="entry name" value="Peptidase S8/S53 domain"/>
    <property type="match status" value="1"/>
</dbReference>
<dbReference type="InterPro" id="IPR015500">
    <property type="entry name" value="Peptidase_S8_subtilisin-rel"/>
</dbReference>
<dbReference type="InterPro" id="IPR023827">
    <property type="entry name" value="Peptidase_S8_Asp-AS"/>
</dbReference>
<proteinExistence type="inferred from homology"/>
<dbReference type="InterPro" id="IPR050131">
    <property type="entry name" value="Peptidase_S8_subtilisin-like"/>
</dbReference>
<evidence type="ECO:0000256" key="8">
    <source>
        <dbReference type="SAM" id="SignalP"/>
    </source>
</evidence>
<dbReference type="PROSITE" id="PS00137">
    <property type="entry name" value="SUBTILASE_HIS"/>
    <property type="match status" value="1"/>
</dbReference>
<dbReference type="GO" id="GO:0004252">
    <property type="term" value="F:serine-type endopeptidase activity"/>
    <property type="evidence" value="ECO:0007669"/>
    <property type="project" value="UniProtKB-UniRule"/>
</dbReference>
<feature type="region of interest" description="Disordered" evidence="6">
    <location>
        <begin position="29"/>
        <end position="73"/>
    </location>
</feature>
<dbReference type="InterPro" id="IPR000209">
    <property type="entry name" value="Peptidase_S8/S53_dom"/>
</dbReference>
<accession>A0A9X1NBG7</accession>
<keyword evidence="3 5" id="KW-0378">Hydrolase</keyword>
<feature type="active site" description="Charge relay system" evidence="5">
    <location>
        <position position="312"/>
    </location>
</feature>
<feature type="compositionally biased region" description="Basic residues" evidence="6">
    <location>
        <begin position="49"/>
        <end position="62"/>
    </location>
</feature>
<evidence type="ECO:0000256" key="1">
    <source>
        <dbReference type="ARBA" id="ARBA00011073"/>
    </source>
</evidence>
<sequence>MRRSGRRAGATAALLVAVGVLVCGPVATAGASPLPKDDTKSAADSPKKSSSKKAKTKRKKPKPAVITRPSCGANAAPAGTVVREVPWQQLWLSPERLAPLANGSGQTVAVVDTGVSSEHEQLKGKVQPGYDELRGKPGGHADCQSHGTAVAGLIAADKQGSIGLRGIAPEAEIMPIRVTEVLPASSAGALERTDPAKVAKGIRRAAGRGASVIQVSSAFTAPGALCEASAFALKKGIPVVAAVGDLRNSALVQDAATYPAACEGVIGVGSVGPDFLLAGSSAVNEAVDLVAPGDEVVSTARVSGQQSFRGTSLASGVVAGAVALVRQTDPDLKPAEIAKRLTATADPVPAGEQTLGYGAGLVNPYRAVTEQASATEPQPIAGAAARVVDPVADRIEAAQASGRKNAAVLAAAAIAMVLLLGVLAAAVPRGHRRSWRPGRSAPATEKPTGRSADEEPLFTLPEVYRS</sequence>
<feature type="signal peptide" evidence="8">
    <location>
        <begin position="1"/>
        <end position="29"/>
    </location>
</feature>
<reference evidence="10" key="1">
    <citation type="submission" date="2021-11" db="EMBL/GenBank/DDBJ databases">
        <title>Streptomyces corallinus and Kineosporia corallina sp. nov., two new coral-derived marine actinobacteria.</title>
        <authorList>
            <person name="Buangrab K."/>
            <person name="Sutthacheep M."/>
            <person name="Yeemin T."/>
            <person name="Harunari E."/>
            <person name="Igarashi Y."/>
            <person name="Sripreechasak P."/>
            <person name="Kanchanasin P."/>
            <person name="Tanasupawat S."/>
            <person name="Phongsopitanun W."/>
        </authorList>
    </citation>
    <scope>NUCLEOTIDE SEQUENCE</scope>
    <source>
        <strain evidence="10">JCM 31032</strain>
    </source>
</reference>
<dbReference type="Pfam" id="PF00082">
    <property type="entry name" value="Peptidase_S8"/>
    <property type="match status" value="1"/>
</dbReference>
<dbReference type="SUPFAM" id="SSF52743">
    <property type="entry name" value="Subtilisin-like"/>
    <property type="match status" value="1"/>
</dbReference>
<keyword evidence="2 5" id="KW-0645">Protease</keyword>
<dbReference type="InterPro" id="IPR036852">
    <property type="entry name" value="Peptidase_S8/S53_dom_sf"/>
</dbReference>